<dbReference type="eggNOG" id="COG4512">
    <property type="taxonomic scope" value="Bacteria"/>
</dbReference>
<accession>K0AV56</accession>
<dbReference type="HOGENOM" id="CLU_098969_2_1_9"/>
<feature type="transmembrane region" description="Helical" evidence="8">
    <location>
        <begin position="100"/>
        <end position="124"/>
    </location>
</feature>
<organism evidence="9 10">
    <name type="scientific">Gottschalkia acidurici (strain ATCC 7906 / DSM 604 / BCRC 14475 / CIP 104303 / KCTC 5404 / NCIMB 10678 / 9a)</name>
    <name type="common">Clostridium acidurici</name>
    <dbReference type="NCBI Taxonomy" id="1128398"/>
    <lineage>
        <taxon>Bacteria</taxon>
        <taxon>Bacillati</taxon>
        <taxon>Bacillota</taxon>
        <taxon>Tissierellia</taxon>
        <taxon>Tissierellales</taxon>
        <taxon>Gottschalkiaceae</taxon>
        <taxon>Gottschalkia</taxon>
    </lineage>
</organism>
<dbReference type="Pfam" id="PF04647">
    <property type="entry name" value="AgrB"/>
    <property type="match status" value="1"/>
</dbReference>
<dbReference type="GO" id="GO:0008233">
    <property type="term" value="F:peptidase activity"/>
    <property type="evidence" value="ECO:0007669"/>
    <property type="project" value="UniProtKB-KW"/>
</dbReference>
<evidence type="ECO:0000256" key="3">
    <source>
        <dbReference type="ARBA" id="ARBA00022670"/>
    </source>
</evidence>
<evidence type="ECO:0000256" key="1">
    <source>
        <dbReference type="ARBA" id="ARBA00022475"/>
    </source>
</evidence>
<dbReference type="EMBL" id="CP003326">
    <property type="protein sequence ID" value="AFS77743.1"/>
    <property type="molecule type" value="Genomic_DNA"/>
</dbReference>
<keyword evidence="7 8" id="KW-0472">Membrane</keyword>
<protein>
    <submittedName>
        <fullName evidence="9">AgrB-like protein</fullName>
    </submittedName>
</protein>
<gene>
    <name evidence="9" type="ordered locus">Curi_c06700</name>
</gene>
<sequence>MIIVDKFHKYCENEFNLSELDSAKLKYSLQLITGNLSKLLILFFLFSVLGYRKDFIYSFLSLLSIRIFTGGLHLKTYTGCLIFSAFFFCISIFLKNNIALNHSIVTILFILSILITITMAPVCGKSRPDYSYAKRMQFKITGISFILIHFLMYFFKSNNSYFINAIWAMSLQCIQILIAKGGIVYEKFKPNV</sequence>
<feature type="transmembrane region" description="Helical" evidence="8">
    <location>
        <begin position="72"/>
        <end position="94"/>
    </location>
</feature>
<reference evidence="9 10" key="1">
    <citation type="journal article" date="2012" name="PLoS ONE">
        <title>The purine-utilizing bacterium Clostridium acidurici 9a: a genome-guided metabolic reconsideration.</title>
        <authorList>
            <person name="Hartwich K."/>
            <person name="Poehlein A."/>
            <person name="Daniel R."/>
        </authorList>
    </citation>
    <scope>NUCLEOTIDE SEQUENCE [LARGE SCALE GENOMIC DNA]</scope>
    <source>
        <strain evidence="10">ATCC 7906 / DSM 604 / BCRC 14475 / CIP 104303 / KCTC 5404 / NCIMB 10678 / 9a</strain>
    </source>
</reference>
<name>K0AV56_GOTA9</name>
<evidence type="ECO:0000256" key="8">
    <source>
        <dbReference type="SAM" id="Phobius"/>
    </source>
</evidence>
<evidence type="ECO:0000256" key="7">
    <source>
        <dbReference type="ARBA" id="ARBA00023136"/>
    </source>
</evidence>
<dbReference type="RefSeq" id="WP_014966880.1">
    <property type="nucleotide sequence ID" value="NC_018664.1"/>
</dbReference>
<evidence type="ECO:0000256" key="4">
    <source>
        <dbReference type="ARBA" id="ARBA00022692"/>
    </source>
</evidence>
<dbReference type="Proteomes" id="UP000006094">
    <property type="component" value="Chromosome"/>
</dbReference>
<keyword evidence="3" id="KW-0645">Protease</keyword>
<evidence type="ECO:0000256" key="6">
    <source>
        <dbReference type="ARBA" id="ARBA00022989"/>
    </source>
</evidence>
<dbReference type="GO" id="GO:0016020">
    <property type="term" value="C:membrane"/>
    <property type="evidence" value="ECO:0007669"/>
    <property type="project" value="InterPro"/>
</dbReference>
<keyword evidence="1" id="KW-1003">Cell membrane</keyword>
<evidence type="ECO:0000313" key="10">
    <source>
        <dbReference type="Proteomes" id="UP000006094"/>
    </source>
</evidence>
<dbReference type="AlphaFoldDB" id="K0AV56"/>
<feature type="transmembrane region" description="Helical" evidence="8">
    <location>
        <begin position="136"/>
        <end position="155"/>
    </location>
</feature>
<dbReference type="SMART" id="SM00793">
    <property type="entry name" value="AgrB"/>
    <property type="match status" value="1"/>
</dbReference>
<keyword evidence="6 8" id="KW-1133">Transmembrane helix</keyword>
<dbReference type="GO" id="GO:0009372">
    <property type="term" value="P:quorum sensing"/>
    <property type="evidence" value="ECO:0007669"/>
    <property type="project" value="UniProtKB-KW"/>
</dbReference>
<proteinExistence type="predicted"/>
<keyword evidence="4 8" id="KW-0812">Transmembrane</keyword>
<evidence type="ECO:0000256" key="5">
    <source>
        <dbReference type="ARBA" id="ARBA00022801"/>
    </source>
</evidence>
<evidence type="ECO:0000256" key="2">
    <source>
        <dbReference type="ARBA" id="ARBA00022654"/>
    </source>
</evidence>
<keyword evidence="10" id="KW-1185">Reference proteome</keyword>
<feature type="transmembrane region" description="Helical" evidence="8">
    <location>
        <begin position="27"/>
        <end position="51"/>
    </location>
</feature>
<dbReference type="GO" id="GO:0006508">
    <property type="term" value="P:proteolysis"/>
    <property type="evidence" value="ECO:0007669"/>
    <property type="project" value="UniProtKB-KW"/>
</dbReference>
<dbReference type="InterPro" id="IPR006741">
    <property type="entry name" value="AgrB"/>
</dbReference>
<feature type="transmembrane region" description="Helical" evidence="8">
    <location>
        <begin position="161"/>
        <end position="179"/>
    </location>
</feature>
<keyword evidence="5" id="KW-0378">Hydrolase</keyword>
<keyword evidence="2" id="KW-0673">Quorum sensing</keyword>
<evidence type="ECO:0000313" key="9">
    <source>
        <dbReference type="EMBL" id="AFS77743.1"/>
    </source>
</evidence>
<dbReference type="STRING" id="1128398.Curi_c06700"/>
<dbReference type="KEGG" id="cad:Curi_c06700"/>